<keyword evidence="3" id="KW-1185">Reference proteome</keyword>
<protein>
    <submittedName>
        <fullName evidence="2">Uncharacterized protein</fullName>
    </submittedName>
</protein>
<keyword evidence="1" id="KW-0732">Signal</keyword>
<gene>
    <name evidence="2" type="ORF">CLV74_104259</name>
</gene>
<dbReference type="OrthoDB" id="7658992at2"/>
<name>A0A2T0WX20_9RHOB</name>
<proteinExistence type="predicted"/>
<dbReference type="Pfam" id="PF17267">
    <property type="entry name" value="DUF5333"/>
    <property type="match status" value="1"/>
</dbReference>
<reference evidence="2 3" key="1">
    <citation type="submission" date="2018-03" db="EMBL/GenBank/DDBJ databases">
        <title>Genomic Encyclopedia of Archaeal and Bacterial Type Strains, Phase II (KMG-II): from individual species to whole genera.</title>
        <authorList>
            <person name="Goeker M."/>
        </authorList>
    </citation>
    <scope>NUCLEOTIDE SEQUENCE [LARGE SCALE GENOMIC DNA]</scope>
    <source>
        <strain evidence="2 3">DSM 100212</strain>
    </source>
</reference>
<evidence type="ECO:0000256" key="1">
    <source>
        <dbReference type="SAM" id="SignalP"/>
    </source>
</evidence>
<feature type="chain" id="PRO_5015432618" evidence="1">
    <location>
        <begin position="18"/>
        <end position="133"/>
    </location>
</feature>
<accession>A0A2T0WX20</accession>
<dbReference type="AlphaFoldDB" id="A0A2T0WX20"/>
<evidence type="ECO:0000313" key="2">
    <source>
        <dbReference type="EMBL" id="PRY91238.1"/>
    </source>
</evidence>
<dbReference type="RefSeq" id="WP_106263758.1">
    <property type="nucleotide sequence ID" value="NZ_PVTQ01000004.1"/>
</dbReference>
<sequence length="133" mass="14488">MIRLAFISMMMAGSATAAEALVPLSQVKDVNDGLVAVAVADHIRNKCSTIEPRLIVAWRYLGSLETRAQQLGYSDEEIEDFVTDKSEKKRIAALAGAYIVAHDAKPNDKDSLCRLGREEIAANSAVGNLLREK</sequence>
<evidence type="ECO:0000313" key="3">
    <source>
        <dbReference type="Proteomes" id="UP000238392"/>
    </source>
</evidence>
<organism evidence="2 3">
    <name type="scientific">Donghicola tyrosinivorans</name>
    <dbReference type="NCBI Taxonomy" id="1652492"/>
    <lineage>
        <taxon>Bacteria</taxon>
        <taxon>Pseudomonadati</taxon>
        <taxon>Pseudomonadota</taxon>
        <taxon>Alphaproteobacteria</taxon>
        <taxon>Rhodobacterales</taxon>
        <taxon>Roseobacteraceae</taxon>
        <taxon>Donghicola</taxon>
    </lineage>
</organism>
<dbReference type="Proteomes" id="UP000238392">
    <property type="component" value="Unassembled WGS sequence"/>
</dbReference>
<dbReference type="InterPro" id="IPR020349">
    <property type="entry name" value="Uncharacterised_14.7kDa"/>
</dbReference>
<dbReference type="EMBL" id="PVTQ01000004">
    <property type="protein sequence ID" value="PRY91238.1"/>
    <property type="molecule type" value="Genomic_DNA"/>
</dbReference>
<comment type="caution">
    <text evidence="2">The sequence shown here is derived from an EMBL/GenBank/DDBJ whole genome shotgun (WGS) entry which is preliminary data.</text>
</comment>
<feature type="signal peptide" evidence="1">
    <location>
        <begin position="1"/>
        <end position="17"/>
    </location>
</feature>